<dbReference type="AlphaFoldDB" id="A0A8T2S3X0"/>
<reference evidence="8 9" key="1">
    <citation type="submission" date="2021-08" db="EMBL/GenBank/DDBJ databases">
        <title>WGS assembly of Ceratopteris richardii.</title>
        <authorList>
            <person name="Marchant D.B."/>
            <person name="Chen G."/>
            <person name="Jenkins J."/>
            <person name="Shu S."/>
            <person name="Leebens-Mack J."/>
            <person name="Grimwood J."/>
            <person name="Schmutz J."/>
            <person name="Soltis P."/>
            <person name="Soltis D."/>
            <person name="Chen Z.-H."/>
        </authorList>
    </citation>
    <scope>NUCLEOTIDE SEQUENCE [LARGE SCALE GENOMIC DNA]</scope>
    <source>
        <strain evidence="8">Whitten #5841</strain>
        <tissue evidence="8">Leaf</tissue>
    </source>
</reference>
<dbReference type="GO" id="GO:0035243">
    <property type="term" value="F:protein-arginine omega-N symmetric methyltransferase activity"/>
    <property type="evidence" value="ECO:0007669"/>
    <property type="project" value="UniProtKB-EC"/>
</dbReference>
<keyword evidence="5 7" id="KW-0496">Mitochondrion</keyword>
<evidence type="ECO:0000256" key="4">
    <source>
        <dbReference type="ARBA" id="ARBA00022679"/>
    </source>
</evidence>
<evidence type="ECO:0000313" key="9">
    <source>
        <dbReference type="Proteomes" id="UP000825935"/>
    </source>
</evidence>
<dbReference type="Gene3D" id="3.40.50.12710">
    <property type="match status" value="1"/>
</dbReference>
<keyword evidence="9" id="KW-1185">Reference proteome</keyword>
<sequence>MVGRTSRSLFSKLNHSEGPAILVRDFIRDALYHPSHGYFSSKSEAIGFLPEPISFSKLKGRRHYMQRLSDLYKESDVSWFTPVELFKPWYGYALANYILKNYNSKFPLQIFEIGGGTGTCAKNILDYLKIQGPVVYDKMKYISIEISRALANAQLKTVHSERMHKSHFSVECRDACSQEGWGKVDENPCFVIMLEVLDNQPHDLIYKVNSSFPWLETRLLKRPESEVLVEIHKPVEDPWIQRCIKILEHEKPELTSWLASMKKFFHKGFRVSRKAWIPTGCMQLLEGLYTSHPNLSLIICDFNILPDVQVPGERAPLVAKKKDGVTVDLSSYLDVKGDADIFFPTDFQLLRQIDRHCYSSARANMQIHDDFSRAQRQSLIVPVSEFMKKYADFSKTQTMDGFNPLLDDYSNMQFFLSKYFYNS</sequence>
<evidence type="ECO:0000313" key="8">
    <source>
        <dbReference type="EMBL" id="KAH7302781.1"/>
    </source>
</evidence>
<evidence type="ECO:0000256" key="2">
    <source>
        <dbReference type="ARBA" id="ARBA00005891"/>
    </source>
</evidence>
<accession>A0A8T2S3X0</accession>
<dbReference type="EMBL" id="CM035428">
    <property type="protein sequence ID" value="KAH7302781.1"/>
    <property type="molecule type" value="Genomic_DNA"/>
</dbReference>
<gene>
    <name evidence="8" type="ORF">KP509_23G086700</name>
</gene>
<dbReference type="InterPro" id="IPR029063">
    <property type="entry name" value="SAM-dependent_MTases_sf"/>
</dbReference>
<dbReference type="Pfam" id="PF02636">
    <property type="entry name" value="Methyltransf_28"/>
    <property type="match status" value="1"/>
</dbReference>
<dbReference type="Proteomes" id="UP000825935">
    <property type="component" value="Chromosome 23"/>
</dbReference>
<keyword evidence="3 7" id="KW-0489">Methyltransferase</keyword>
<keyword evidence="4 7" id="KW-0808">Transferase</keyword>
<dbReference type="PANTHER" id="PTHR12049">
    <property type="entry name" value="PROTEIN ARGININE METHYLTRANSFERASE NDUFAF7, MITOCHONDRIAL"/>
    <property type="match status" value="1"/>
</dbReference>
<dbReference type="InterPro" id="IPR038375">
    <property type="entry name" value="NDUFAF7_sf"/>
</dbReference>
<evidence type="ECO:0000256" key="1">
    <source>
        <dbReference type="ARBA" id="ARBA00004173"/>
    </source>
</evidence>
<comment type="similarity">
    <text evidence="2 7">Belongs to the NDUFAF7 family.</text>
</comment>
<protein>
    <recommendedName>
        <fullName evidence="7">Protein arginine methyltransferase NDUFAF7</fullName>
        <ecNumber evidence="7">2.1.1.320</ecNumber>
    </recommendedName>
</protein>
<comment type="subcellular location">
    <subcellularLocation>
        <location evidence="1 7">Mitochondrion</location>
    </subcellularLocation>
</comment>
<evidence type="ECO:0000256" key="6">
    <source>
        <dbReference type="ARBA" id="ARBA00048612"/>
    </source>
</evidence>
<dbReference type="EC" id="2.1.1.320" evidence="7"/>
<dbReference type="OrthoDB" id="17415at2759"/>
<comment type="function">
    <text evidence="7">Arginine methyltransferase involved in the assembly or stability of mitochondrial NADH:ubiquinone oxidoreductase complex (complex I).</text>
</comment>
<dbReference type="GO" id="GO:0032259">
    <property type="term" value="P:methylation"/>
    <property type="evidence" value="ECO:0007669"/>
    <property type="project" value="UniProtKB-KW"/>
</dbReference>
<dbReference type="SUPFAM" id="SSF53335">
    <property type="entry name" value="S-adenosyl-L-methionine-dependent methyltransferases"/>
    <property type="match status" value="1"/>
</dbReference>
<proteinExistence type="inferred from homology"/>
<dbReference type="OMA" id="LPFAPNM"/>
<name>A0A8T2S3X0_CERRI</name>
<evidence type="ECO:0000256" key="5">
    <source>
        <dbReference type="ARBA" id="ARBA00023128"/>
    </source>
</evidence>
<evidence type="ECO:0000256" key="3">
    <source>
        <dbReference type="ARBA" id="ARBA00022603"/>
    </source>
</evidence>
<dbReference type="PANTHER" id="PTHR12049:SF5">
    <property type="entry name" value="PROTEIN ARGININE METHYLTRANSFERASE NDUFAF7 HOMOLOG, MITOCHONDRIAL"/>
    <property type="match status" value="1"/>
</dbReference>
<dbReference type="InterPro" id="IPR003788">
    <property type="entry name" value="NDUFAF7"/>
</dbReference>
<comment type="caution">
    <text evidence="8">The sequence shown here is derived from an EMBL/GenBank/DDBJ whole genome shotgun (WGS) entry which is preliminary data.</text>
</comment>
<organism evidence="8 9">
    <name type="scientific">Ceratopteris richardii</name>
    <name type="common">Triangle waterfern</name>
    <dbReference type="NCBI Taxonomy" id="49495"/>
    <lineage>
        <taxon>Eukaryota</taxon>
        <taxon>Viridiplantae</taxon>
        <taxon>Streptophyta</taxon>
        <taxon>Embryophyta</taxon>
        <taxon>Tracheophyta</taxon>
        <taxon>Polypodiopsida</taxon>
        <taxon>Polypodiidae</taxon>
        <taxon>Polypodiales</taxon>
        <taxon>Pteridineae</taxon>
        <taxon>Pteridaceae</taxon>
        <taxon>Parkerioideae</taxon>
        <taxon>Ceratopteris</taxon>
    </lineage>
</organism>
<evidence type="ECO:0000256" key="7">
    <source>
        <dbReference type="RuleBase" id="RU364114"/>
    </source>
</evidence>
<dbReference type="GO" id="GO:0005739">
    <property type="term" value="C:mitochondrion"/>
    <property type="evidence" value="ECO:0007669"/>
    <property type="project" value="UniProtKB-SubCell"/>
</dbReference>
<comment type="catalytic activity">
    <reaction evidence="6 7">
        <text>L-arginyl-[protein] + 2 S-adenosyl-L-methionine = N(omega),N(omega)'-dimethyl-L-arginyl-[protein] + 2 S-adenosyl-L-homocysteine + 2 H(+)</text>
        <dbReference type="Rhea" id="RHEA:48108"/>
        <dbReference type="Rhea" id="RHEA-COMP:10532"/>
        <dbReference type="Rhea" id="RHEA-COMP:11992"/>
        <dbReference type="ChEBI" id="CHEBI:15378"/>
        <dbReference type="ChEBI" id="CHEBI:29965"/>
        <dbReference type="ChEBI" id="CHEBI:57856"/>
        <dbReference type="ChEBI" id="CHEBI:59789"/>
        <dbReference type="ChEBI" id="CHEBI:88221"/>
        <dbReference type="EC" id="2.1.1.320"/>
    </reaction>
</comment>